<gene>
    <name evidence="2" type="ORF">PACTADRAFT_48706</name>
</gene>
<proteinExistence type="predicted"/>
<protein>
    <recommendedName>
        <fullName evidence="4">Mitochondrial import protein 1</fullName>
    </recommendedName>
</protein>
<dbReference type="Pfam" id="PF08219">
    <property type="entry name" value="TOM13"/>
    <property type="match status" value="1"/>
</dbReference>
<dbReference type="GO" id="GO:0070096">
    <property type="term" value="P:mitochondrial outer membrane translocase complex assembly"/>
    <property type="evidence" value="ECO:0007669"/>
    <property type="project" value="TreeGrafter"/>
</dbReference>
<dbReference type="Proteomes" id="UP000094236">
    <property type="component" value="Unassembled WGS sequence"/>
</dbReference>
<feature type="compositionally biased region" description="Acidic residues" evidence="1">
    <location>
        <begin position="23"/>
        <end position="36"/>
    </location>
</feature>
<accession>A0A1E4TYU7</accession>
<dbReference type="GO" id="GO:0045040">
    <property type="term" value="P:protein insertion into mitochondrial outer membrane"/>
    <property type="evidence" value="ECO:0007669"/>
    <property type="project" value="TreeGrafter"/>
</dbReference>
<evidence type="ECO:0000256" key="1">
    <source>
        <dbReference type="SAM" id="MobiDB-lite"/>
    </source>
</evidence>
<dbReference type="GO" id="GO:0005741">
    <property type="term" value="C:mitochondrial outer membrane"/>
    <property type="evidence" value="ECO:0007669"/>
    <property type="project" value="InterPro"/>
</dbReference>
<feature type="region of interest" description="Disordered" evidence="1">
    <location>
        <begin position="1"/>
        <end position="53"/>
    </location>
</feature>
<dbReference type="PANTHER" id="PTHR28241">
    <property type="entry name" value="MITOCHONDRIAL IMPORT PROTEIN 1"/>
    <property type="match status" value="1"/>
</dbReference>
<evidence type="ECO:0000313" key="2">
    <source>
        <dbReference type="EMBL" id="ODV96916.1"/>
    </source>
</evidence>
<dbReference type="STRING" id="669874.A0A1E4TYU7"/>
<dbReference type="PANTHER" id="PTHR28241:SF1">
    <property type="entry name" value="MITOCHONDRIAL IMPORT PROTEIN 1"/>
    <property type="match status" value="1"/>
</dbReference>
<sequence length="133" mass="15167">MSAQFKIPADEMEDEPMTFQEGNDNESDGYLEDDENTSSNNNNNNSASSSDETELYDLTPSSVFKFITSCSINLILPFINGMMLGFGEILAHEIGFKYGWLGARVYPQKRMIFAREREQEKAQQEQQRKSAFL</sequence>
<keyword evidence="3" id="KW-1185">Reference proteome</keyword>
<reference evidence="3" key="1">
    <citation type="submission" date="2016-05" db="EMBL/GenBank/DDBJ databases">
        <title>Comparative genomics of biotechnologically important yeasts.</title>
        <authorList>
            <consortium name="DOE Joint Genome Institute"/>
            <person name="Riley R."/>
            <person name="Haridas S."/>
            <person name="Wolfe K.H."/>
            <person name="Lopes M.R."/>
            <person name="Hittinger C.T."/>
            <person name="Goker M."/>
            <person name="Salamov A."/>
            <person name="Wisecaver J."/>
            <person name="Long T.M."/>
            <person name="Aerts A.L."/>
            <person name="Barry K."/>
            <person name="Choi C."/>
            <person name="Clum A."/>
            <person name="Coughlan A.Y."/>
            <person name="Deshpande S."/>
            <person name="Douglass A.P."/>
            <person name="Hanson S.J."/>
            <person name="Klenk H.-P."/>
            <person name="Labutti K."/>
            <person name="Lapidus A."/>
            <person name="Lindquist E."/>
            <person name="Lipzen A."/>
            <person name="Meier-Kolthoff J.P."/>
            <person name="Ohm R.A."/>
            <person name="Otillar R.P."/>
            <person name="Pangilinan J."/>
            <person name="Peng Y."/>
            <person name="Rokas A."/>
            <person name="Rosa C.A."/>
            <person name="Scheuner C."/>
            <person name="Sibirny A.A."/>
            <person name="Slot J.C."/>
            <person name="Stielow J.B."/>
            <person name="Sun H."/>
            <person name="Kurtzman C.P."/>
            <person name="Blackwell M."/>
            <person name="Grigoriev I.V."/>
            <person name="Jeffries T.W."/>
        </authorList>
    </citation>
    <scope>NUCLEOTIDE SEQUENCE [LARGE SCALE GENOMIC DNA]</scope>
    <source>
        <strain evidence="3">NRRL Y-2460</strain>
    </source>
</reference>
<evidence type="ECO:0008006" key="4">
    <source>
        <dbReference type="Google" id="ProtNLM"/>
    </source>
</evidence>
<dbReference type="AlphaFoldDB" id="A0A1E4TYU7"/>
<name>A0A1E4TYU7_PACTA</name>
<organism evidence="2 3">
    <name type="scientific">Pachysolen tannophilus NRRL Y-2460</name>
    <dbReference type="NCBI Taxonomy" id="669874"/>
    <lineage>
        <taxon>Eukaryota</taxon>
        <taxon>Fungi</taxon>
        <taxon>Dikarya</taxon>
        <taxon>Ascomycota</taxon>
        <taxon>Saccharomycotina</taxon>
        <taxon>Pichiomycetes</taxon>
        <taxon>Pachysolenaceae</taxon>
        <taxon>Pachysolen</taxon>
    </lineage>
</organism>
<feature type="compositionally biased region" description="Low complexity" evidence="1">
    <location>
        <begin position="38"/>
        <end position="50"/>
    </location>
</feature>
<dbReference type="InterPro" id="IPR013262">
    <property type="entry name" value="OMP_MIM1/TOM13_mt"/>
</dbReference>
<dbReference type="EMBL" id="KV454012">
    <property type="protein sequence ID" value="ODV96916.1"/>
    <property type="molecule type" value="Genomic_DNA"/>
</dbReference>
<evidence type="ECO:0000313" key="3">
    <source>
        <dbReference type="Proteomes" id="UP000094236"/>
    </source>
</evidence>
<dbReference type="OrthoDB" id="5529571at2759"/>